<dbReference type="Gene3D" id="2.30.42.10">
    <property type="match status" value="1"/>
</dbReference>
<dbReference type="GO" id="GO:0004252">
    <property type="term" value="F:serine-type endopeptidase activity"/>
    <property type="evidence" value="ECO:0007669"/>
    <property type="project" value="InterPro"/>
</dbReference>
<dbReference type="RefSeq" id="WP_066201427.1">
    <property type="nucleotide sequence ID" value="NZ_CBCSAS010000008.1"/>
</dbReference>
<name>A0A132N8T9_HYDSH</name>
<dbReference type="SMART" id="SM00228">
    <property type="entry name" value="PDZ"/>
    <property type="match status" value="1"/>
</dbReference>
<dbReference type="InterPro" id="IPR051201">
    <property type="entry name" value="Chloro_Bact_Ser_Proteases"/>
</dbReference>
<keyword evidence="4" id="KW-1133">Transmembrane helix</keyword>
<evidence type="ECO:0000313" key="6">
    <source>
        <dbReference type="EMBL" id="OAR04169.1"/>
    </source>
</evidence>
<keyword evidence="4" id="KW-0472">Membrane</keyword>
<accession>A0A132N8T9</accession>
<dbReference type="InterPro" id="IPR009003">
    <property type="entry name" value="Peptidase_S1_PA"/>
</dbReference>
<sequence length="395" mass="41133">MDPYRVFDDRRRPRRSGFWPALFGAALGAAVAVAVMAAALERLPAPGPAPMAPREAPAAPSPMRVEVTSAVSDVVERTESGVVGVVNLAEQPGFWERRTAPLLQGTGSGIIFADDGRTLFVATNHHVIEGAGAVEVVFPDGSRAPATVRGADRLSDLAVLQVSRPAGPYAVLPFGDSDRLRVGEPAIAIGNPLGLEYSRTVTVGVISATNRSIPVDLAGDGHVDWELDVVQTDAAINPGNSGGALLNIAGQVIGISSAKISDVGVEGIGFAIPSNFARPVLQALVTAGRVVRPYLGIGVKDLQEFSSDDWATTLRLPRGVTEGVVLVDVAPGSPAAGAGLKELDVIVALDGQPTPTGAVLRKWLYTKKRPGDAVKIAFFRDGVRREATAVLGTMP</sequence>
<dbReference type="STRING" id="1484.SA87_06840"/>
<dbReference type="InterPro" id="IPR001478">
    <property type="entry name" value="PDZ"/>
</dbReference>
<organism evidence="6 7">
    <name type="scientific">Hydrogenibacillus schlegelii</name>
    <name type="common">Bacillus schlegelii</name>
    <dbReference type="NCBI Taxonomy" id="1484"/>
    <lineage>
        <taxon>Bacteria</taxon>
        <taxon>Bacillati</taxon>
        <taxon>Bacillota</taxon>
        <taxon>Bacilli</taxon>
        <taxon>Bacillales</taxon>
        <taxon>Bacillales Family X. Incertae Sedis</taxon>
        <taxon>Hydrogenibacillus</taxon>
    </lineage>
</organism>
<evidence type="ECO:0000256" key="3">
    <source>
        <dbReference type="ARBA" id="ARBA00022825"/>
    </source>
</evidence>
<dbReference type="PRINTS" id="PR00834">
    <property type="entry name" value="PROTEASES2C"/>
</dbReference>
<dbReference type="Gene3D" id="2.40.10.120">
    <property type="match status" value="1"/>
</dbReference>
<dbReference type="InterPro" id="IPR036034">
    <property type="entry name" value="PDZ_sf"/>
</dbReference>
<keyword evidence="7" id="KW-1185">Reference proteome</keyword>
<dbReference type="Pfam" id="PF13180">
    <property type="entry name" value="PDZ_2"/>
    <property type="match status" value="1"/>
</dbReference>
<keyword evidence="4" id="KW-0812">Transmembrane</keyword>
<dbReference type="AlphaFoldDB" id="A0A132N8T9"/>
<dbReference type="Pfam" id="PF13365">
    <property type="entry name" value="Trypsin_2"/>
    <property type="match status" value="1"/>
</dbReference>
<feature type="transmembrane region" description="Helical" evidence="4">
    <location>
        <begin position="21"/>
        <end position="40"/>
    </location>
</feature>
<dbReference type="GO" id="GO:0006508">
    <property type="term" value="P:proteolysis"/>
    <property type="evidence" value="ECO:0007669"/>
    <property type="project" value="UniProtKB-KW"/>
</dbReference>
<reference evidence="6 7" key="1">
    <citation type="submission" date="2015-09" db="EMBL/GenBank/DDBJ databases">
        <title>Draft genome sequence of Hydrogenibacillus schlegelii DSM 2000.</title>
        <authorList>
            <person name="Hemp J."/>
        </authorList>
    </citation>
    <scope>NUCLEOTIDE SEQUENCE [LARGE SCALE GENOMIC DNA]</scope>
    <source>
        <strain evidence="6 7">MA 48</strain>
    </source>
</reference>
<evidence type="ECO:0000256" key="4">
    <source>
        <dbReference type="SAM" id="Phobius"/>
    </source>
</evidence>
<comment type="caution">
    <text evidence="6">The sequence shown here is derived from an EMBL/GenBank/DDBJ whole genome shotgun (WGS) entry which is preliminary data.</text>
</comment>
<keyword evidence="3" id="KW-0720">Serine protease</keyword>
<evidence type="ECO:0000313" key="7">
    <source>
        <dbReference type="Proteomes" id="UP000243024"/>
    </source>
</evidence>
<protein>
    <submittedName>
        <fullName evidence="6">Serine protease</fullName>
    </submittedName>
</protein>
<dbReference type="SUPFAM" id="SSF50156">
    <property type="entry name" value="PDZ domain-like"/>
    <property type="match status" value="1"/>
</dbReference>
<dbReference type="InterPro" id="IPR001940">
    <property type="entry name" value="Peptidase_S1C"/>
</dbReference>
<dbReference type="PROSITE" id="PS50106">
    <property type="entry name" value="PDZ"/>
    <property type="match status" value="1"/>
</dbReference>
<dbReference type="Proteomes" id="UP000243024">
    <property type="component" value="Unassembled WGS sequence"/>
</dbReference>
<dbReference type="SUPFAM" id="SSF50494">
    <property type="entry name" value="Trypsin-like serine proteases"/>
    <property type="match status" value="1"/>
</dbReference>
<gene>
    <name evidence="6" type="ORF">SA87_06840</name>
</gene>
<keyword evidence="1 6" id="KW-0645">Protease</keyword>
<evidence type="ECO:0000256" key="1">
    <source>
        <dbReference type="ARBA" id="ARBA00022670"/>
    </source>
</evidence>
<evidence type="ECO:0000256" key="2">
    <source>
        <dbReference type="ARBA" id="ARBA00022801"/>
    </source>
</evidence>
<feature type="domain" description="PDZ" evidence="5">
    <location>
        <begin position="284"/>
        <end position="382"/>
    </location>
</feature>
<proteinExistence type="predicted"/>
<keyword evidence="2" id="KW-0378">Hydrolase</keyword>
<dbReference type="EMBL" id="JXBB01000023">
    <property type="protein sequence ID" value="OAR04169.1"/>
    <property type="molecule type" value="Genomic_DNA"/>
</dbReference>
<dbReference type="PANTHER" id="PTHR43343:SF3">
    <property type="entry name" value="PROTEASE DO-LIKE 8, CHLOROPLASTIC"/>
    <property type="match status" value="1"/>
</dbReference>
<evidence type="ECO:0000259" key="5">
    <source>
        <dbReference type="PROSITE" id="PS50106"/>
    </source>
</evidence>
<dbReference type="PANTHER" id="PTHR43343">
    <property type="entry name" value="PEPTIDASE S12"/>
    <property type="match status" value="1"/>
</dbReference>